<dbReference type="InterPro" id="IPR051783">
    <property type="entry name" value="NAD(P)-dependent_oxidoreduct"/>
</dbReference>
<dbReference type="Pfam" id="PF01370">
    <property type="entry name" value="Epimerase"/>
    <property type="match status" value="1"/>
</dbReference>
<accession>I8T6N7</accession>
<gene>
    <name evidence="3" type="ORF">WQQ_29800</name>
</gene>
<comment type="caution">
    <text evidence="3">The sequence shown here is derived from an EMBL/GenBank/DDBJ whole genome shotgun (WGS) entry which is preliminary data.</text>
</comment>
<reference evidence="3 4" key="1">
    <citation type="journal article" date="2012" name="J. Bacteriol.">
        <title>Genome Sequence of n-Alkane-Degrading Hydrocarboniphaga effusa Strain AP103T (ATCC BAA-332T).</title>
        <authorList>
            <person name="Chang H.K."/>
            <person name="Zylstra G.J."/>
            <person name="Chae J.C."/>
        </authorList>
    </citation>
    <scope>NUCLEOTIDE SEQUENCE [LARGE SCALE GENOMIC DNA]</scope>
    <source>
        <strain evidence="3 4">AP103</strain>
    </source>
</reference>
<dbReference type="PANTHER" id="PTHR48079:SF6">
    <property type="entry name" value="NAD(P)-BINDING DOMAIN-CONTAINING PROTEIN-RELATED"/>
    <property type="match status" value="1"/>
</dbReference>
<dbReference type="InterPro" id="IPR001509">
    <property type="entry name" value="Epimerase_deHydtase"/>
</dbReference>
<evidence type="ECO:0000313" key="3">
    <source>
        <dbReference type="EMBL" id="EIT69398.1"/>
    </source>
</evidence>
<evidence type="ECO:0000259" key="2">
    <source>
        <dbReference type="SMART" id="SM00822"/>
    </source>
</evidence>
<feature type="domain" description="Ketoreductase" evidence="2">
    <location>
        <begin position="6"/>
        <end position="158"/>
    </location>
</feature>
<dbReference type="OrthoDB" id="9778052at2"/>
<dbReference type="Gene3D" id="3.40.50.720">
    <property type="entry name" value="NAD(P)-binding Rossmann-like Domain"/>
    <property type="match status" value="1"/>
</dbReference>
<dbReference type="GO" id="GO:0004029">
    <property type="term" value="F:aldehyde dehydrogenase (NAD+) activity"/>
    <property type="evidence" value="ECO:0007669"/>
    <property type="project" value="TreeGrafter"/>
</dbReference>
<dbReference type="Proteomes" id="UP000003704">
    <property type="component" value="Unassembled WGS sequence"/>
</dbReference>
<dbReference type="EMBL" id="AKGD01000002">
    <property type="protein sequence ID" value="EIT69398.1"/>
    <property type="molecule type" value="Genomic_DNA"/>
</dbReference>
<proteinExistence type="inferred from homology"/>
<dbReference type="SUPFAM" id="SSF51735">
    <property type="entry name" value="NAD(P)-binding Rossmann-fold domains"/>
    <property type="match status" value="1"/>
</dbReference>
<evidence type="ECO:0000313" key="4">
    <source>
        <dbReference type="Proteomes" id="UP000003704"/>
    </source>
</evidence>
<comment type="similarity">
    <text evidence="1">Belongs to the short-chain dehydrogenases/reductases (SDR) family.</text>
</comment>
<sequence length="317" mass="34058">MPADRGVVAITGSTGFIGRHLVPLLAAEGWRPRLLIRRDPADVQWGGLTVEVVQGDLADAQALARLTSGASAVVHLAGLIKATSEAEFMRANREGTRKLAEAMLAHAPRAHCLLVSSLAARHPQLSHYAASKRAAEEVARELLGDRLSIVRPPAVFGPGDRETLAFFKMVSSGFIPLVGGPAARSAVVHVEDLCKAFVFLLAGEPTQAVGVITDERPQGYSWEEILSTAALAQGIRPRATLQLPKMLLCAVAGLGDLKARFGDASMLTSEKLRELLHEDWAVPPEQRLSPPGWAPAYDLQAGFDSAVRFYRQSGWLP</sequence>
<dbReference type="GO" id="GO:0005737">
    <property type="term" value="C:cytoplasm"/>
    <property type="evidence" value="ECO:0007669"/>
    <property type="project" value="TreeGrafter"/>
</dbReference>
<dbReference type="PANTHER" id="PTHR48079">
    <property type="entry name" value="PROTEIN YEEZ"/>
    <property type="match status" value="1"/>
</dbReference>
<keyword evidence="4" id="KW-1185">Reference proteome</keyword>
<dbReference type="SMART" id="SM00822">
    <property type="entry name" value="PKS_KR"/>
    <property type="match status" value="1"/>
</dbReference>
<dbReference type="STRING" id="1172194.WQQ_29800"/>
<name>I8T6N7_9GAMM</name>
<organism evidence="3 4">
    <name type="scientific">Hydrocarboniphaga effusa AP103</name>
    <dbReference type="NCBI Taxonomy" id="1172194"/>
    <lineage>
        <taxon>Bacteria</taxon>
        <taxon>Pseudomonadati</taxon>
        <taxon>Pseudomonadota</taxon>
        <taxon>Gammaproteobacteria</taxon>
        <taxon>Nevskiales</taxon>
        <taxon>Nevskiaceae</taxon>
        <taxon>Hydrocarboniphaga</taxon>
    </lineage>
</organism>
<evidence type="ECO:0000256" key="1">
    <source>
        <dbReference type="ARBA" id="ARBA00006484"/>
    </source>
</evidence>
<protein>
    <submittedName>
        <fullName evidence="3">NAD-dependent epimerase/dehydratase</fullName>
    </submittedName>
</protein>
<dbReference type="AlphaFoldDB" id="I8T6N7"/>
<dbReference type="InterPro" id="IPR036291">
    <property type="entry name" value="NAD(P)-bd_dom_sf"/>
</dbReference>
<dbReference type="RefSeq" id="WP_007185921.1">
    <property type="nucleotide sequence ID" value="NZ_AKGD01000002.1"/>
</dbReference>
<dbReference type="InterPro" id="IPR057326">
    <property type="entry name" value="KR_dom"/>
</dbReference>